<sequence length="292" mass="33228">MPQVSIVIPCKNEGDLIKQTIESILDTPSQIPYDITVVNDGSTDGCCAFLQSRRKTYPRVKLINTTGIGAANARNLGARRSSGEVLVFCDAHITVEEDWLDLLAEDLGEEGIGAVSPGIANMNQVYAIGYGLTWNEAMEARWLPGPGGIVEVPFAPGGCVAVRREVFYDVGGFERGFRIYGYEDTEFSLKLWLFGYRVLVDPGVVIKHYFRSRHPYPITMEEYAYNAMRLAFSHFNPRRLGNVMNMFSDLKNFGQLVSEILFESDVLEQRRQYFQRRKYDDDWFMEKFQIPL</sequence>
<dbReference type="OrthoDB" id="396512at2"/>
<dbReference type="EMBL" id="AWQQ01000088">
    <property type="protein sequence ID" value="PHJ37597.1"/>
    <property type="molecule type" value="Genomic_DNA"/>
</dbReference>
<comment type="pathway">
    <text evidence="1">Cell wall biogenesis; cell wall polysaccharide biosynthesis.</text>
</comment>
<organism evidence="6 7">
    <name type="scientific">Desulforamulus profundi</name>
    <dbReference type="NCBI Taxonomy" id="1383067"/>
    <lineage>
        <taxon>Bacteria</taxon>
        <taxon>Bacillati</taxon>
        <taxon>Bacillota</taxon>
        <taxon>Clostridia</taxon>
        <taxon>Eubacteriales</taxon>
        <taxon>Peptococcaceae</taxon>
        <taxon>Desulforamulus</taxon>
    </lineage>
</organism>
<evidence type="ECO:0000313" key="6">
    <source>
        <dbReference type="EMBL" id="PHJ37597.1"/>
    </source>
</evidence>
<protein>
    <submittedName>
        <fullName evidence="6">Glycosyl transferase</fullName>
    </submittedName>
</protein>
<dbReference type="Gene3D" id="3.90.550.10">
    <property type="entry name" value="Spore Coat Polysaccharide Biosynthesis Protein SpsA, Chain A"/>
    <property type="match status" value="1"/>
</dbReference>
<comment type="caution">
    <text evidence="6">The sequence shown here is derived from an EMBL/GenBank/DDBJ whole genome shotgun (WGS) entry which is preliminary data.</text>
</comment>
<evidence type="ECO:0000256" key="4">
    <source>
        <dbReference type="ARBA" id="ARBA00022679"/>
    </source>
</evidence>
<dbReference type="InterPro" id="IPR029044">
    <property type="entry name" value="Nucleotide-diphossugar_trans"/>
</dbReference>
<gene>
    <name evidence="6" type="ORF">P378_15305</name>
</gene>
<dbReference type="PANTHER" id="PTHR43179:SF12">
    <property type="entry name" value="GALACTOFURANOSYLTRANSFERASE GLFT2"/>
    <property type="match status" value="1"/>
</dbReference>
<dbReference type="RefSeq" id="WP_099083642.1">
    <property type="nucleotide sequence ID" value="NZ_AWQQ01000088.1"/>
</dbReference>
<evidence type="ECO:0000256" key="2">
    <source>
        <dbReference type="ARBA" id="ARBA00006739"/>
    </source>
</evidence>
<feature type="domain" description="Glycosyltransferase 2-like" evidence="5">
    <location>
        <begin position="5"/>
        <end position="169"/>
    </location>
</feature>
<dbReference type="PANTHER" id="PTHR43179">
    <property type="entry name" value="RHAMNOSYLTRANSFERASE WBBL"/>
    <property type="match status" value="1"/>
</dbReference>
<name>A0A2C6M5U7_9FIRM</name>
<dbReference type="GO" id="GO:0016757">
    <property type="term" value="F:glycosyltransferase activity"/>
    <property type="evidence" value="ECO:0007669"/>
    <property type="project" value="UniProtKB-KW"/>
</dbReference>
<keyword evidence="7" id="KW-1185">Reference proteome</keyword>
<comment type="similarity">
    <text evidence="2">Belongs to the glycosyltransferase 2 family.</text>
</comment>
<evidence type="ECO:0000256" key="3">
    <source>
        <dbReference type="ARBA" id="ARBA00022676"/>
    </source>
</evidence>
<keyword evidence="4 6" id="KW-0808">Transferase</keyword>
<accession>A0A2C6M5U7</accession>
<dbReference type="InterPro" id="IPR001173">
    <property type="entry name" value="Glyco_trans_2-like"/>
</dbReference>
<dbReference type="Proteomes" id="UP000222564">
    <property type="component" value="Unassembled WGS sequence"/>
</dbReference>
<keyword evidence="3" id="KW-0328">Glycosyltransferase</keyword>
<evidence type="ECO:0000256" key="1">
    <source>
        <dbReference type="ARBA" id="ARBA00004776"/>
    </source>
</evidence>
<proteinExistence type="inferred from homology"/>
<evidence type="ECO:0000313" key="7">
    <source>
        <dbReference type="Proteomes" id="UP000222564"/>
    </source>
</evidence>
<dbReference type="SUPFAM" id="SSF53448">
    <property type="entry name" value="Nucleotide-diphospho-sugar transferases"/>
    <property type="match status" value="1"/>
</dbReference>
<evidence type="ECO:0000259" key="5">
    <source>
        <dbReference type="Pfam" id="PF00535"/>
    </source>
</evidence>
<dbReference type="Pfam" id="PF00535">
    <property type="entry name" value="Glycos_transf_2"/>
    <property type="match status" value="1"/>
</dbReference>
<reference evidence="6 7" key="1">
    <citation type="submission" date="2013-09" db="EMBL/GenBank/DDBJ databases">
        <title>Biodegradation of hydrocarbons in the deep terrestrial subsurface : characterization of a microbial consortium composed of two Desulfotomaculum species originating from a deep geological formation.</title>
        <authorList>
            <person name="Aullo T."/>
            <person name="Berlendis S."/>
            <person name="Lascourreges J.-F."/>
            <person name="Dessort D."/>
            <person name="Saint-Laurent S."/>
            <person name="Schraauwers B."/>
            <person name="Mas J."/>
            <person name="Magot M."/>
            <person name="Ranchou-Peyruse A."/>
        </authorList>
    </citation>
    <scope>NUCLEOTIDE SEQUENCE [LARGE SCALE GENOMIC DNA]</scope>
    <source>
        <strain evidence="6 7">Bs107</strain>
    </source>
</reference>
<dbReference type="AlphaFoldDB" id="A0A2C6M5U7"/>